<accession>A0A923DWL1</accession>
<dbReference type="SUPFAM" id="SSF56801">
    <property type="entry name" value="Acetyl-CoA synthetase-like"/>
    <property type="match status" value="1"/>
</dbReference>
<dbReference type="GO" id="GO:0047474">
    <property type="term" value="F:long-chain fatty acid--protein ligase activity"/>
    <property type="evidence" value="ECO:0007669"/>
    <property type="project" value="InterPro"/>
</dbReference>
<dbReference type="Gene3D" id="3.40.50.12780">
    <property type="entry name" value="N-terminal domain of ligase-like"/>
    <property type="match status" value="1"/>
</dbReference>
<evidence type="ECO:0000313" key="3">
    <source>
        <dbReference type="Proteomes" id="UP000601055"/>
    </source>
</evidence>
<sequence>MAPEQIFSIDNEIAFNEVALAIFQHQEKNCEVYHDYIHHLKIDLASVNNYRKIPFLPISFFKTHEVLSSKLKPEIVFSSSGTTGQITSKHLVSDVTIYEQSFNKAFEQFYGSPKEICILALLPSYLEREGSSLIYMVDDLLKQSKHPQSGYFLHNLDQLYTTLLDLKKTGQKTILIGVTYALLDFVEQFKIDFPELIVMETGGMKGKRKEMVREELHEVLYAGFGVNHIHSEYGMTELLSQAYSYGQGIFNCPPWMKILLRDTSDPLSLVQNKQSGGINVIDLANINSCSFIATQDLGKFHSDGSFEVLGRFDNADIRGCNLLVQ</sequence>
<feature type="domain" description="Acyl-protein synthetase LuxE" evidence="1">
    <location>
        <begin position="12"/>
        <end position="323"/>
    </location>
</feature>
<dbReference type="Pfam" id="PF04443">
    <property type="entry name" value="LuxE"/>
    <property type="match status" value="1"/>
</dbReference>
<protein>
    <submittedName>
        <fullName evidence="2">Acyl transferase</fullName>
    </submittedName>
</protein>
<keyword evidence="2" id="KW-0808">Transferase</keyword>
<proteinExistence type="predicted"/>
<reference evidence="2" key="1">
    <citation type="submission" date="2019-11" db="EMBL/GenBank/DDBJ databases">
        <title>Description of Pedobacter sp. LMG 31464T.</title>
        <authorList>
            <person name="Carlier A."/>
            <person name="Qi S."/>
            <person name="Vandamme P."/>
        </authorList>
    </citation>
    <scope>NUCLEOTIDE SEQUENCE</scope>
    <source>
        <strain evidence="2">LMG 31464</strain>
    </source>
</reference>
<dbReference type="EMBL" id="WNXD01000001">
    <property type="protein sequence ID" value="MBB2144143.1"/>
    <property type="molecule type" value="Genomic_DNA"/>
</dbReference>
<dbReference type="GO" id="GO:0008218">
    <property type="term" value="P:bioluminescence"/>
    <property type="evidence" value="ECO:0007669"/>
    <property type="project" value="InterPro"/>
</dbReference>
<name>A0A923DWL1_9SPHI</name>
<dbReference type="InterPro" id="IPR007534">
    <property type="entry name" value="LuxE"/>
</dbReference>
<organism evidence="2 3">
    <name type="scientific">Pedobacter planticolens</name>
    <dbReference type="NCBI Taxonomy" id="2679964"/>
    <lineage>
        <taxon>Bacteria</taxon>
        <taxon>Pseudomonadati</taxon>
        <taxon>Bacteroidota</taxon>
        <taxon>Sphingobacteriia</taxon>
        <taxon>Sphingobacteriales</taxon>
        <taxon>Sphingobacteriaceae</taxon>
        <taxon>Pedobacter</taxon>
    </lineage>
</organism>
<evidence type="ECO:0000313" key="2">
    <source>
        <dbReference type="EMBL" id="MBB2144143.1"/>
    </source>
</evidence>
<dbReference type="InterPro" id="IPR042099">
    <property type="entry name" value="ANL_N_sf"/>
</dbReference>
<evidence type="ECO:0000259" key="1">
    <source>
        <dbReference type="Pfam" id="PF04443"/>
    </source>
</evidence>
<dbReference type="GO" id="GO:0016740">
    <property type="term" value="F:transferase activity"/>
    <property type="evidence" value="ECO:0007669"/>
    <property type="project" value="UniProtKB-KW"/>
</dbReference>
<keyword evidence="3" id="KW-1185">Reference proteome</keyword>
<dbReference type="Proteomes" id="UP000601055">
    <property type="component" value="Unassembled WGS sequence"/>
</dbReference>
<dbReference type="AlphaFoldDB" id="A0A923DWL1"/>
<gene>
    <name evidence="2" type="ORF">GM921_01485</name>
</gene>
<comment type="caution">
    <text evidence="2">The sequence shown here is derived from an EMBL/GenBank/DDBJ whole genome shotgun (WGS) entry which is preliminary data.</text>
</comment>